<reference evidence="2" key="1">
    <citation type="submission" date="2021-01" db="EMBL/GenBank/DDBJ databases">
        <authorList>
            <person name="Corre E."/>
            <person name="Pelletier E."/>
            <person name="Niang G."/>
            <person name="Scheremetjew M."/>
            <person name="Finn R."/>
            <person name="Kale V."/>
            <person name="Holt S."/>
            <person name="Cochrane G."/>
            <person name="Meng A."/>
            <person name="Brown T."/>
            <person name="Cohen L."/>
        </authorList>
    </citation>
    <scope>NUCLEOTIDE SEQUENCE</scope>
    <source>
        <strain evidence="2">RCC1871</strain>
    </source>
</reference>
<dbReference type="PANTHER" id="PTHR13282:SF6">
    <property type="entry name" value="PROTEIN FAM32A"/>
    <property type="match status" value="1"/>
</dbReference>
<dbReference type="GO" id="GO:0005730">
    <property type="term" value="C:nucleolus"/>
    <property type="evidence" value="ECO:0007669"/>
    <property type="project" value="TreeGrafter"/>
</dbReference>
<sequence length="117" mass="13140">MSFVGGKLRLKGGCDLSGITKKKKKKKKKSSSSSRRVEAEAEERVGVASTGGYVITDEGPQDKRTDAEKRHEQRLQRREEEEIARAAGKTHRERVKEFNEKLANMSEHYDIPKVGPG</sequence>
<feature type="compositionally biased region" description="Basic and acidic residues" evidence="1">
    <location>
        <begin position="60"/>
        <end position="84"/>
    </location>
</feature>
<dbReference type="PANTHER" id="PTHR13282">
    <property type="entry name" value="PROTEIN FAM32A"/>
    <property type="match status" value="1"/>
</dbReference>
<name>A0A7S3CA19_9CHLO</name>
<evidence type="ECO:0000256" key="1">
    <source>
        <dbReference type="SAM" id="MobiDB-lite"/>
    </source>
</evidence>
<dbReference type="InterPro" id="IPR013865">
    <property type="entry name" value="FAM32A"/>
</dbReference>
<evidence type="ECO:0008006" key="3">
    <source>
        <dbReference type="Google" id="ProtNLM"/>
    </source>
</evidence>
<proteinExistence type="predicted"/>
<dbReference type="Pfam" id="PF08555">
    <property type="entry name" value="FAM32A"/>
    <property type="match status" value="1"/>
</dbReference>
<dbReference type="EMBL" id="HBHZ01004588">
    <property type="protein sequence ID" value="CAE0190447.1"/>
    <property type="molecule type" value="Transcribed_RNA"/>
</dbReference>
<feature type="compositionally biased region" description="Basic residues" evidence="1">
    <location>
        <begin position="20"/>
        <end position="30"/>
    </location>
</feature>
<feature type="compositionally biased region" description="Basic and acidic residues" evidence="1">
    <location>
        <begin position="35"/>
        <end position="45"/>
    </location>
</feature>
<feature type="region of interest" description="Disordered" evidence="1">
    <location>
        <begin position="1"/>
        <end position="94"/>
    </location>
</feature>
<protein>
    <recommendedName>
        <fullName evidence="3">DUF1754-domain-containing protein</fullName>
    </recommendedName>
</protein>
<dbReference type="AlphaFoldDB" id="A0A7S3CA19"/>
<accession>A0A7S3CA19</accession>
<organism evidence="2">
    <name type="scientific">Chloropicon roscoffensis</name>
    <dbReference type="NCBI Taxonomy" id="1461544"/>
    <lineage>
        <taxon>Eukaryota</taxon>
        <taxon>Viridiplantae</taxon>
        <taxon>Chlorophyta</taxon>
        <taxon>Chloropicophyceae</taxon>
        <taxon>Chloropicales</taxon>
        <taxon>Chloropicaceae</taxon>
        <taxon>Chloropicon</taxon>
    </lineage>
</organism>
<gene>
    <name evidence="2" type="ORF">CROS1456_LOCUS3537</name>
</gene>
<evidence type="ECO:0000313" key="2">
    <source>
        <dbReference type="EMBL" id="CAE0190447.1"/>
    </source>
</evidence>